<evidence type="ECO:0000313" key="11">
    <source>
        <dbReference type="EMBL" id="KAK9921026.1"/>
    </source>
</evidence>
<dbReference type="SUPFAM" id="SSF52058">
    <property type="entry name" value="L domain-like"/>
    <property type="match status" value="1"/>
</dbReference>
<keyword evidence="7 8" id="KW-0472">Membrane</keyword>
<evidence type="ECO:0000256" key="3">
    <source>
        <dbReference type="ARBA" id="ARBA00022692"/>
    </source>
</evidence>
<reference evidence="11 12" key="1">
    <citation type="journal article" date="2023" name="G3 (Bethesda)">
        <title>A chromosome-length genome assembly and annotation of blackberry (Rubus argutus, cv. 'Hillquist').</title>
        <authorList>
            <person name="Bruna T."/>
            <person name="Aryal R."/>
            <person name="Dudchenko O."/>
            <person name="Sargent D.J."/>
            <person name="Mead D."/>
            <person name="Buti M."/>
            <person name="Cavallini A."/>
            <person name="Hytonen T."/>
            <person name="Andres J."/>
            <person name="Pham M."/>
            <person name="Weisz D."/>
            <person name="Mascagni F."/>
            <person name="Usai G."/>
            <person name="Natali L."/>
            <person name="Bassil N."/>
            <person name="Fernandez G.E."/>
            <person name="Lomsadze A."/>
            <person name="Armour M."/>
            <person name="Olukolu B."/>
            <person name="Poorten T."/>
            <person name="Britton C."/>
            <person name="Davik J."/>
            <person name="Ashrafi H."/>
            <person name="Aiden E.L."/>
            <person name="Borodovsky M."/>
            <person name="Worthington M."/>
        </authorList>
    </citation>
    <scope>NUCLEOTIDE SEQUENCE [LARGE SCALE GENOMIC DNA]</scope>
    <source>
        <strain evidence="11">PI 553951</strain>
    </source>
</reference>
<comment type="caution">
    <text evidence="11">The sequence shown here is derived from an EMBL/GenBank/DDBJ whole genome shotgun (WGS) entry which is preliminary data.</text>
</comment>
<evidence type="ECO:0000256" key="1">
    <source>
        <dbReference type="ARBA" id="ARBA00004167"/>
    </source>
</evidence>
<evidence type="ECO:0000256" key="7">
    <source>
        <dbReference type="ARBA" id="ARBA00023136"/>
    </source>
</evidence>
<evidence type="ECO:0000259" key="10">
    <source>
        <dbReference type="Pfam" id="PF12819"/>
    </source>
</evidence>
<gene>
    <name evidence="11" type="ORF">M0R45_029557</name>
</gene>
<feature type="domain" description="Malectin-like" evidence="10">
    <location>
        <begin position="31"/>
        <end position="361"/>
    </location>
</feature>
<keyword evidence="4 9" id="KW-0732">Signal</keyword>
<dbReference type="PANTHER" id="PTHR45631">
    <property type="entry name" value="OS07G0107800 PROTEIN-RELATED"/>
    <property type="match status" value="1"/>
</dbReference>
<evidence type="ECO:0000256" key="9">
    <source>
        <dbReference type="SAM" id="SignalP"/>
    </source>
</evidence>
<name>A0AAW1WAW5_RUBAR</name>
<proteinExistence type="predicted"/>
<keyword evidence="5" id="KW-0677">Repeat</keyword>
<keyword evidence="3 8" id="KW-0812">Transmembrane</keyword>
<dbReference type="InterPro" id="IPR024788">
    <property type="entry name" value="Malectin-like_Carb-bd_dom"/>
</dbReference>
<keyword evidence="2" id="KW-0433">Leucine-rich repeat</keyword>
<dbReference type="AlphaFoldDB" id="A0AAW1WAW5"/>
<comment type="subcellular location">
    <subcellularLocation>
        <location evidence="1">Membrane</location>
        <topology evidence="1">Single-pass membrane protein</topology>
    </subcellularLocation>
</comment>
<dbReference type="FunFam" id="3.80.10.10:FF:000129">
    <property type="entry name" value="Leucine-rich repeat receptor-like kinase"/>
    <property type="match status" value="1"/>
</dbReference>
<dbReference type="InterPro" id="IPR001611">
    <property type="entry name" value="Leu-rich_rpt"/>
</dbReference>
<protein>
    <recommendedName>
        <fullName evidence="10">Malectin-like domain-containing protein</fullName>
    </recommendedName>
</protein>
<organism evidence="11 12">
    <name type="scientific">Rubus argutus</name>
    <name type="common">Southern blackberry</name>
    <dbReference type="NCBI Taxonomy" id="59490"/>
    <lineage>
        <taxon>Eukaryota</taxon>
        <taxon>Viridiplantae</taxon>
        <taxon>Streptophyta</taxon>
        <taxon>Embryophyta</taxon>
        <taxon>Tracheophyta</taxon>
        <taxon>Spermatophyta</taxon>
        <taxon>Magnoliopsida</taxon>
        <taxon>eudicotyledons</taxon>
        <taxon>Gunneridae</taxon>
        <taxon>Pentapetalae</taxon>
        <taxon>rosids</taxon>
        <taxon>fabids</taxon>
        <taxon>Rosales</taxon>
        <taxon>Rosaceae</taxon>
        <taxon>Rosoideae</taxon>
        <taxon>Rosoideae incertae sedis</taxon>
        <taxon>Rubus</taxon>
    </lineage>
</organism>
<evidence type="ECO:0000256" key="4">
    <source>
        <dbReference type="ARBA" id="ARBA00022729"/>
    </source>
</evidence>
<feature type="transmembrane region" description="Helical" evidence="8">
    <location>
        <begin position="524"/>
        <end position="545"/>
    </location>
</feature>
<dbReference type="Pfam" id="PF12819">
    <property type="entry name" value="Malectin_like"/>
    <property type="match status" value="1"/>
</dbReference>
<feature type="chain" id="PRO_5043934818" description="Malectin-like domain-containing protein" evidence="9">
    <location>
        <begin position="21"/>
        <end position="572"/>
    </location>
</feature>
<sequence length="572" mass="64417">MNFLFFFTVFLLAFFSFSVSFNINRRTSIYIDCGGEESFQDSNSPSKEWVSDRFFSGGVPGFLSPSNLLPKQLTTIRHFPLSDGKKNCYMLLIPAGRFRIGLSFVYSNYDLLEHPPAFEVSLGGTVVLKPPFWPQINDSVAISDYIRREYIVELHSEKLYDICFFNSAGDDPVISSIDLDEIHPLAYSITHLKRRLPMNHPWYTFERLTFGREIQELDMYGRKWFLGQGSVVISTDQFVDGADDSLNHFPMALYQSAIVGNGGVLKFSSFLTSSHGIDVDIKHVYLCLHFAEIDPRIAGSGWRVFDIYVNGDHMYEVDISLEVGRFTAFFLPFFFSVTSPVLEVELRSQKGLPLICGMEIFLHIPGDSMVTNEEQANAMIAFRDDLILPRIMRWNGYPCAPSEWDTWEGIACTVSNNEMVIAEISLASRMIAGQLSAKIGDLESLTVLNLSHNMLNGRIPKELGKIKSLKVLDLSFNNFSGPVPKDILNLNISVNFLGNKYLCGPPFPLCRYEDEARLSIGSKIGIIIASALFTGLFILALRQAFTDGCIINRWKGRKSTRAAVDMVAIRND</sequence>
<evidence type="ECO:0000256" key="8">
    <source>
        <dbReference type="SAM" id="Phobius"/>
    </source>
</evidence>
<dbReference type="EMBL" id="JBEDUW010000006">
    <property type="protein sequence ID" value="KAK9921026.1"/>
    <property type="molecule type" value="Genomic_DNA"/>
</dbReference>
<keyword evidence="6 8" id="KW-1133">Transmembrane helix</keyword>
<dbReference type="Pfam" id="PF00560">
    <property type="entry name" value="LRR_1"/>
    <property type="match status" value="2"/>
</dbReference>
<evidence type="ECO:0000313" key="12">
    <source>
        <dbReference type="Proteomes" id="UP001457282"/>
    </source>
</evidence>
<dbReference type="InterPro" id="IPR032675">
    <property type="entry name" value="LRR_dom_sf"/>
</dbReference>
<evidence type="ECO:0000256" key="2">
    <source>
        <dbReference type="ARBA" id="ARBA00022614"/>
    </source>
</evidence>
<dbReference type="GO" id="GO:0016020">
    <property type="term" value="C:membrane"/>
    <property type="evidence" value="ECO:0007669"/>
    <property type="project" value="UniProtKB-SubCell"/>
</dbReference>
<keyword evidence="12" id="KW-1185">Reference proteome</keyword>
<dbReference type="Gene3D" id="2.60.120.430">
    <property type="entry name" value="Galactose-binding lectin"/>
    <property type="match status" value="1"/>
</dbReference>
<feature type="signal peptide" evidence="9">
    <location>
        <begin position="1"/>
        <end position="20"/>
    </location>
</feature>
<evidence type="ECO:0000256" key="6">
    <source>
        <dbReference type="ARBA" id="ARBA00022989"/>
    </source>
</evidence>
<dbReference type="PANTHER" id="PTHR45631:SF191">
    <property type="entry name" value="DI-GLUCOSE BINDING PROTEIN WITH LEUCINE-RICH REPEAT DOMAIN-CONTAINING PROTEIN"/>
    <property type="match status" value="1"/>
</dbReference>
<dbReference type="Gene3D" id="3.80.10.10">
    <property type="entry name" value="Ribonuclease Inhibitor"/>
    <property type="match status" value="1"/>
</dbReference>
<accession>A0AAW1WAW5</accession>
<evidence type="ECO:0000256" key="5">
    <source>
        <dbReference type="ARBA" id="ARBA00022737"/>
    </source>
</evidence>
<dbReference type="Proteomes" id="UP001457282">
    <property type="component" value="Unassembled WGS sequence"/>
</dbReference>